<dbReference type="Gene3D" id="3.40.50.11720">
    <property type="entry name" value="3-Deoxy-D-manno-octulosonic-acid transferase, N-terminal domain"/>
    <property type="match status" value="1"/>
</dbReference>
<comment type="similarity">
    <text evidence="9">Belongs to the glycosyltransferase group 1 family.</text>
</comment>
<feature type="domain" description="3-deoxy-D-manno-octulosonic-acid transferase N-terminal" evidence="11">
    <location>
        <begin position="35"/>
        <end position="214"/>
    </location>
</feature>
<dbReference type="Proteomes" id="UP000194151">
    <property type="component" value="Chromosome"/>
</dbReference>
<dbReference type="PANTHER" id="PTHR42755">
    <property type="entry name" value="3-DEOXY-MANNO-OCTULOSONATE CYTIDYLYLTRANSFERASE"/>
    <property type="match status" value="1"/>
</dbReference>
<evidence type="ECO:0000256" key="7">
    <source>
        <dbReference type="PIRSR" id="PIRSR639901-1"/>
    </source>
</evidence>
<reference evidence="12 13" key="1">
    <citation type="submission" date="2017-05" db="EMBL/GenBank/DDBJ databases">
        <title>Complete and WGS of Bordetella genogroups.</title>
        <authorList>
            <person name="Spilker T."/>
            <person name="LiPuma J."/>
        </authorList>
    </citation>
    <scope>NUCLEOTIDE SEQUENCE [LARGE SCALE GENOMIC DNA]</scope>
    <source>
        <strain evidence="12 13">AU19157</strain>
    </source>
</reference>
<feature type="site" description="Transition state stabilizer" evidence="8">
    <location>
        <position position="135"/>
    </location>
</feature>
<keyword evidence="9" id="KW-0448">Lipopolysaccharide biosynthesis</keyword>
<evidence type="ECO:0000256" key="10">
    <source>
        <dbReference type="SAM" id="SignalP"/>
    </source>
</evidence>
<dbReference type="InterPro" id="IPR039901">
    <property type="entry name" value="Kdotransferase"/>
</dbReference>
<comment type="catalytic activity">
    <reaction evidence="6 9">
        <text>lipid IVA (E. coli) + CMP-3-deoxy-beta-D-manno-octulosonate = alpha-Kdo-(2-&gt;6)-lipid IVA (E. coli) + CMP + H(+)</text>
        <dbReference type="Rhea" id="RHEA:28066"/>
        <dbReference type="ChEBI" id="CHEBI:15378"/>
        <dbReference type="ChEBI" id="CHEBI:58603"/>
        <dbReference type="ChEBI" id="CHEBI:60364"/>
        <dbReference type="ChEBI" id="CHEBI:60377"/>
        <dbReference type="ChEBI" id="CHEBI:85987"/>
        <dbReference type="EC" id="2.4.99.12"/>
    </reaction>
</comment>
<evidence type="ECO:0000256" key="6">
    <source>
        <dbReference type="ARBA" id="ARBA00049183"/>
    </source>
</evidence>
<comment type="pathway">
    <text evidence="1 9">Bacterial outer membrane biogenesis; LPS core biosynthesis.</text>
</comment>
<feature type="signal peptide" evidence="10">
    <location>
        <begin position="1"/>
        <end position="18"/>
    </location>
</feature>
<protein>
    <recommendedName>
        <fullName evidence="3 9">3-deoxy-D-manno-octulosonic acid transferase</fullName>
        <shortName evidence="9">Kdo transferase</shortName>
        <ecNumber evidence="2 9">2.4.99.12</ecNumber>
    </recommendedName>
    <alternativeName>
        <fullName evidence="5 9">Lipid IV(A) 3-deoxy-D-manno-octulosonic acid transferase</fullName>
    </alternativeName>
</protein>
<feature type="site" description="Transition state stabilizer" evidence="8">
    <location>
        <position position="211"/>
    </location>
</feature>
<dbReference type="GO" id="GO:0005886">
    <property type="term" value="C:plasma membrane"/>
    <property type="evidence" value="ECO:0007669"/>
    <property type="project" value="UniProtKB-SubCell"/>
</dbReference>
<dbReference type="EMBL" id="CP021108">
    <property type="protein sequence ID" value="ARP82566.1"/>
    <property type="molecule type" value="Genomic_DNA"/>
</dbReference>
<evidence type="ECO:0000256" key="2">
    <source>
        <dbReference type="ARBA" id="ARBA00012621"/>
    </source>
</evidence>
<dbReference type="GO" id="GO:0009245">
    <property type="term" value="P:lipid A biosynthetic process"/>
    <property type="evidence" value="ECO:0007669"/>
    <property type="project" value="TreeGrafter"/>
</dbReference>
<feature type="active site" description="Proton acceptor" evidence="7">
    <location>
        <position position="62"/>
    </location>
</feature>
<evidence type="ECO:0000256" key="3">
    <source>
        <dbReference type="ARBA" id="ARBA00019077"/>
    </source>
</evidence>
<proteinExistence type="inferred from homology"/>
<sequence length="477" mass="50506">MNRTTYACIMRACAPALAARALAKGRSDSLYATALWERFGFGYALPTSGVAPVWIHAVSLGETRAAQPLVQELLKRRWPVVLTHTTATGRREGAHLYGAAIDAGQLRQAWLPYDTPGACRRFLEEVAPSCGILLEREVWPNMIHEANARGVPMVLASARLSERAARRGRYAGRVLRDAYAGLDRVLAQTEQDAASLRSCGARNVQVCGNIKFDIAASGDQIALGRAWRRTWGRRVVVIASTHEGEEAAFLRAYAGQLGNAGSTGDAWDAGDGSWTGQAGQVGAETGQPSETPLLVIVPRHPARFDAVATQLAHSGLRWVRRSAVDLLQPLPAGTQVVLGDSTGELFTYYAASDVAIVAGGFSAAGGQNLMEPCMAGTPVVVGPHARNFSQATQDALSSGAVLRATNAVSALNTAIALLDNAPARDDMIVAGRTYVASHMGATERILGAVSQLMVERGLIPGKVGAVSHSIPALQFLI</sequence>
<dbReference type="EC" id="2.4.99.12" evidence="2 9"/>
<dbReference type="RefSeq" id="WP_086065927.1">
    <property type="nucleotide sequence ID" value="NZ_CP021108.1"/>
</dbReference>
<keyword evidence="9" id="KW-0472">Membrane</keyword>
<accession>A0A1W6YN72</accession>
<comment type="function">
    <text evidence="9">Involved in lipopolysaccharide (LPS) biosynthesis. Catalyzes the transfer of 3-deoxy-D-manno-octulosonate (Kdo) residue(s) from CMP-Kdo to lipid IV(A), the tetraacyldisaccharide-1,4'-bisphosphate precursor of lipid A.</text>
</comment>
<name>A0A1W6YN72_9BORD</name>
<dbReference type="InterPro" id="IPR038107">
    <property type="entry name" value="Glycos_transf_N_sf"/>
</dbReference>
<feature type="chain" id="PRO_5013275461" description="3-deoxy-D-manno-octulosonic acid transferase" evidence="10">
    <location>
        <begin position="19"/>
        <end position="477"/>
    </location>
</feature>
<keyword evidence="4 9" id="KW-0808">Transferase</keyword>
<keyword evidence="9" id="KW-1003">Cell membrane</keyword>
<dbReference type="Pfam" id="PF04413">
    <property type="entry name" value="Glycos_transf_N"/>
    <property type="match status" value="1"/>
</dbReference>
<evidence type="ECO:0000313" key="12">
    <source>
        <dbReference type="EMBL" id="ARP82566.1"/>
    </source>
</evidence>
<evidence type="ECO:0000256" key="1">
    <source>
        <dbReference type="ARBA" id="ARBA00004713"/>
    </source>
</evidence>
<evidence type="ECO:0000313" key="13">
    <source>
        <dbReference type="Proteomes" id="UP000194151"/>
    </source>
</evidence>
<evidence type="ECO:0000256" key="8">
    <source>
        <dbReference type="PIRSR" id="PIRSR639901-2"/>
    </source>
</evidence>
<dbReference type="AlphaFoldDB" id="A0A1W6YN72"/>
<keyword evidence="10" id="KW-0732">Signal</keyword>
<dbReference type="GO" id="GO:0009244">
    <property type="term" value="P:lipopolysaccharide core region biosynthetic process"/>
    <property type="evidence" value="ECO:0007669"/>
    <property type="project" value="UniProtKB-UniRule"/>
</dbReference>
<dbReference type="UniPathway" id="UPA00958"/>
<dbReference type="KEGG" id="bgv:CAL12_18255"/>
<dbReference type="OrthoDB" id="9789797at2"/>
<gene>
    <name evidence="12" type="ORF">CAL12_18255</name>
</gene>
<comment type="subcellular location">
    <subcellularLocation>
        <location evidence="9">Cell membrane</location>
    </subcellularLocation>
</comment>
<dbReference type="GO" id="GO:0043842">
    <property type="term" value="F:Kdo transferase activity"/>
    <property type="evidence" value="ECO:0007669"/>
    <property type="project" value="UniProtKB-EC"/>
</dbReference>
<evidence type="ECO:0000256" key="4">
    <source>
        <dbReference type="ARBA" id="ARBA00022679"/>
    </source>
</evidence>
<dbReference type="InterPro" id="IPR007507">
    <property type="entry name" value="Glycos_transf_N"/>
</dbReference>
<evidence type="ECO:0000256" key="5">
    <source>
        <dbReference type="ARBA" id="ARBA00031445"/>
    </source>
</evidence>
<evidence type="ECO:0000259" key="11">
    <source>
        <dbReference type="Pfam" id="PF04413"/>
    </source>
</evidence>
<dbReference type="PANTHER" id="PTHR42755:SF1">
    <property type="entry name" value="3-DEOXY-D-MANNO-OCTULOSONIC ACID TRANSFERASE, MITOCHONDRIAL-RELATED"/>
    <property type="match status" value="1"/>
</dbReference>
<organism evidence="12 13">
    <name type="scientific">Bordetella genomosp. 8</name>
    <dbReference type="NCBI Taxonomy" id="1416806"/>
    <lineage>
        <taxon>Bacteria</taxon>
        <taxon>Pseudomonadati</taxon>
        <taxon>Pseudomonadota</taxon>
        <taxon>Betaproteobacteria</taxon>
        <taxon>Burkholderiales</taxon>
        <taxon>Alcaligenaceae</taxon>
        <taxon>Bordetella</taxon>
    </lineage>
</organism>
<dbReference type="Gene3D" id="3.40.50.2000">
    <property type="entry name" value="Glycogen Phosphorylase B"/>
    <property type="match status" value="1"/>
</dbReference>
<dbReference type="STRING" id="1416806.CAL12_18255"/>
<keyword evidence="13" id="KW-1185">Reference proteome</keyword>
<evidence type="ECO:0000256" key="9">
    <source>
        <dbReference type="RuleBase" id="RU365103"/>
    </source>
</evidence>